<name>A0ABS1IW25_9GAMM</name>
<dbReference type="InterPro" id="IPR001584">
    <property type="entry name" value="Integrase_cat-core"/>
</dbReference>
<dbReference type="EMBL" id="JADRCR010000019">
    <property type="protein sequence ID" value="MBK5145965.1"/>
    <property type="molecule type" value="Genomic_DNA"/>
</dbReference>
<sequence length="594" mass="67490">MSINPEIRNYLSELAKKLDAAAHGERGSLIEEAQEFLGWPPQTIYRRLKTQCGWKCERKTRSDKGQTSVPQDALVVLGATSRESVRDNGKQTLFTTTARGMLEQNGYQFNVTNSQLNRLLRDRKMNVKAQMVANPVQALRALHPNHVHEVDPSLCLIYYMKNKQYIMREREFYKNKLENYAKVKYKVWRYTLYDRASAQFVPWYVESAGENQHSLFQFLMFAWSKQNGRLFHGVPKVIYWDKGSANTSSAIKNLLDHLEVEYLEHEAGNARAKGGVENANNIIETQFESRLRFEPVEDIAQLNTAALSWAEAYNANRIPGQDTRLKRRGLTEPVSRHDLWQLIRAEELRLLPSVEVCQALMTSKEQERTVRSDVSVGFKHPQSEQSLSYSLKGLDGITVKDKVYIRALVYGDCAIQVQVPRYDGEMMTYRVEPERNYDQFGQLKDAAIIGEEYKSQPETAIEEAAKAMDALAYPGQSVDEVKKSRSKQAVPFGGSLNAHSYLNDIEHPSYLQRKGTEIETPDHLQVPVTMLSPTAAMLRITSAIGRNLTSDENKWLASRYKDGIPEENIHSVIQLFTQPVATTSGTGTTGLRAI</sequence>
<reference evidence="2 3" key="1">
    <citation type="submission" date="2020-11" db="EMBL/GenBank/DDBJ databases">
        <title>Insectihabitans protaetiae gen. nov. sp. nov. and Insectihabitans allomyrinae sp. nov., isolated from larvae of Protaetia brevitarsis seulensis and Allomyrina dichotoma, respectively.</title>
        <authorList>
            <person name="Lee S.D."/>
            <person name="Byeon Y.-S."/>
            <person name="Kim S.-M."/>
            <person name="Yang H.L."/>
            <person name="Kim I.S."/>
        </authorList>
    </citation>
    <scope>NUCLEOTIDE SEQUENCE [LARGE SCALE GENOMIC DNA]</scope>
    <source>
        <strain evidence="2 3">BWR-B9</strain>
    </source>
</reference>
<dbReference type="PROSITE" id="PS50994">
    <property type="entry name" value="INTEGRASE"/>
    <property type="match status" value="1"/>
</dbReference>
<protein>
    <submittedName>
        <fullName evidence="2">DDE-type integrase/transposase/recombinase</fullName>
    </submittedName>
</protein>
<comment type="caution">
    <text evidence="2">The sequence shown here is derived from an EMBL/GenBank/DDBJ whole genome shotgun (WGS) entry which is preliminary data.</text>
</comment>
<keyword evidence="3" id="KW-1185">Reference proteome</keyword>
<dbReference type="PANTHER" id="PTHR35004:SF7">
    <property type="entry name" value="INTEGRASE PROTEIN"/>
    <property type="match status" value="1"/>
</dbReference>
<evidence type="ECO:0000313" key="3">
    <source>
        <dbReference type="Proteomes" id="UP001296921"/>
    </source>
</evidence>
<evidence type="ECO:0000259" key="1">
    <source>
        <dbReference type="PROSITE" id="PS50994"/>
    </source>
</evidence>
<dbReference type="Proteomes" id="UP001296921">
    <property type="component" value="Unassembled WGS sequence"/>
</dbReference>
<accession>A0ABS1IW25</accession>
<gene>
    <name evidence="2" type="ORF">I2494_20050</name>
</gene>
<dbReference type="PANTHER" id="PTHR35004">
    <property type="entry name" value="TRANSPOSASE RV3428C-RELATED"/>
    <property type="match status" value="1"/>
</dbReference>
<proteinExistence type="predicted"/>
<dbReference type="RefSeq" id="WP_218468720.1">
    <property type="nucleotide sequence ID" value="NZ_JADRCR010000019.1"/>
</dbReference>
<feature type="domain" description="Integrase catalytic" evidence="1">
    <location>
        <begin position="165"/>
        <end position="341"/>
    </location>
</feature>
<evidence type="ECO:0000313" key="2">
    <source>
        <dbReference type="EMBL" id="MBK5145965.1"/>
    </source>
</evidence>
<organism evidence="2 3">
    <name type="scientific">Limnobaculum allomyrinae</name>
    <dbReference type="NCBI Taxonomy" id="2791986"/>
    <lineage>
        <taxon>Bacteria</taxon>
        <taxon>Pseudomonadati</taxon>
        <taxon>Pseudomonadota</taxon>
        <taxon>Gammaproteobacteria</taxon>
        <taxon>Enterobacterales</taxon>
        <taxon>Budviciaceae</taxon>
        <taxon>Limnobaculum</taxon>
    </lineage>
</organism>